<evidence type="ECO:0000313" key="1">
    <source>
        <dbReference type="EMBL" id="VAH82042.1"/>
    </source>
</evidence>
<dbReference type="Proteomes" id="UP000324705">
    <property type="component" value="Chromosome 3B"/>
</dbReference>
<reference evidence="1 2" key="1">
    <citation type="submission" date="2017-09" db="EMBL/GenBank/DDBJ databases">
        <authorList>
            <consortium name="International Durum Wheat Genome Sequencing Consortium (IDWGSC)"/>
            <person name="Milanesi L."/>
        </authorList>
    </citation>
    <scope>NUCLEOTIDE SEQUENCE [LARGE SCALE GENOMIC DNA]</scope>
    <source>
        <strain evidence="2">cv. Svevo</strain>
    </source>
</reference>
<keyword evidence="2" id="KW-1185">Reference proteome</keyword>
<proteinExistence type="predicted"/>
<dbReference type="EMBL" id="LT934116">
    <property type="protein sequence ID" value="VAH82042.1"/>
    <property type="molecule type" value="Genomic_DNA"/>
</dbReference>
<name>A0A9R1S5Q5_TRITD</name>
<protein>
    <submittedName>
        <fullName evidence="1">Uncharacterized protein</fullName>
    </submittedName>
</protein>
<evidence type="ECO:0000313" key="2">
    <source>
        <dbReference type="Proteomes" id="UP000324705"/>
    </source>
</evidence>
<sequence>MMYPMAWANDIFPVMVDDMGFVLNGYAGITMVPPAPPPQGGVGIVSLGSSNGRSAMTQVDMMTCMCDRAIMDNDDVRKRGTQEDPSCKRSIDCRHCRMIKNRELAA</sequence>
<dbReference type="AlphaFoldDB" id="A0A9R1S5Q5"/>
<organism evidence="1 2">
    <name type="scientific">Triticum turgidum subsp. durum</name>
    <name type="common">Durum wheat</name>
    <name type="synonym">Triticum durum</name>
    <dbReference type="NCBI Taxonomy" id="4567"/>
    <lineage>
        <taxon>Eukaryota</taxon>
        <taxon>Viridiplantae</taxon>
        <taxon>Streptophyta</taxon>
        <taxon>Embryophyta</taxon>
        <taxon>Tracheophyta</taxon>
        <taxon>Spermatophyta</taxon>
        <taxon>Magnoliopsida</taxon>
        <taxon>Liliopsida</taxon>
        <taxon>Poales</taxon>
        <taxon>Poaceae</taxon>
        <taxon>BOP clade</taxon>
        <taxon>Pooideae</taxon>
        <taxon>Triticodae</taxon>
        <taxon>Triticeae</taxon>
        <taxon>Triticinae</taxon>
        <taxon>Triticum</taxon>
    </lineage>
</organism>
<dbReference type="Gramene" id="TRITD3Bv1G209380.1">
    <property type="protein sequence ID" value="TRITD3Bv1G209380.1"/>
    <property type="gene ID" value="TRITD3Bv1G209380"/>
</dbReference>
<gene>
    <name evidence="1" type="ORF">TRITD_3Bv1G209380</name>
</gene>
<accession>A0A9R1S5Q5</accession>